<keyword evidence="3" id="KW-0997">Cell inner membrane</keyword>
<dbReference type="EMBL" id="PYGA01000022">
    <property type="protein sequence ID" value="PSK90472.1"/>
    <property type="molecule type" value="Genomic_DNA"/>
</dbReference>
<evidence type="ECO:0000256" key="6">
    <source>
        <dbReference type="ARBA" id="ARBA00023136"/>
    </source>
</evidence>
<feature type="transmembrane region" description="Helical" evidence="7">
    <location>
        <begin position="369"/>
        <end position="392"/>
    </location>
</feature>
<dbReference type="GO" id="GO:0022857">
    <property type="term" value="F:transmembrane transporter activity"/>
    <property type="evidence" value="ECO:0007669"/>
    <property type="project" value="TreeGrafter"/>
</dbReference>
<dbReference type="PANTHER" id="PTHR33362:SF2">
    <property type="entry name" value="TRAP TRANSPORTER LARGE PERMEASE PROTEIN"/>
    <property type="match status" value="1"/>
</dbReference>
<evidence type="ECO:0000259" key="8">
    <source>
        <dbReference type="Pfam" id="PF06808"/>
    </source>
</evidence>
<proteinExistence type="predicted"/>
<keyword evidence="10" id="KW-1185">Reference proteome</keyword>
<feature type="transmembrane region" description="Helical" evidence="7">
    <location>
        <begin position="301"/>
        <end position="319"/>
    </location>
</feature>
<feature type="transmembrane region" description="Helical" evidence="7">
    <location>
        <begin position="28"/>
        <end position="48"/>
    </location>
</feature>
<comment type="caution">
    <text evidence="9">The sequence shown here is derived from an EMBL/GenBank/DDBJ whole genome shotgun (WGS) entry which is preliminary data.</text>
</comment>
<reference evidence="9 10" key="1">
    <citation type="submission" date="2018-03" db="EMBL/GenBank/DDBJ databases">
        <title>Genomic Encyclopedia of Archaeal and Bacterial Type Strains, Phase II (KMG-II): from individual species to whole genera.</title>
        <authorList>
            <person name="Goeker M."/>
        </authorList>
    </citation>
    <scope>NUCLEOTIDE SEQUENCE [LARGE SCALE GENOMIC DNA]</scope>
    <source>
        <strain evidence="9 10">DSM 45312</strain>
    </source>
</reference>
<feature type="transmembrane region" description="Helical" evidence="7">
    <location>
        <begin position="222"/>
        <end position="241"/>
    </location>
</feature>
<organism evidence="9 10">
    <name type="scientific">Murinocardiopsis flavida</name>
    <dbReference type="NCBI Taxonomy" id="645275"/>
    <lineage>
        <taxon>Bacteria</taxon>
        <taxon>Bacillati</taxon>
        <taxon>Actinomycetota</taxon>
        <taxon>Actinomycetes</taxon>
        <taxon>Streptosporangiales</taxon>
        <taxon>Nocardiopsidaceae</taxon>
        <taxon>Murinocardiopsis</taxon>
    </lineage>
</organism>
<sequence>MVGLWAFVAYLTTIILWNVVFKRGIGEAMVLGFVVVALFGGAAAPGLMWAGVKAAATEEVVFAASAFVFMGFMLSRTGLVDRLVDMLNSMLGRRRGGPAYVSTVASALFGTVSGSGSGNAAAVGSITIPWMVRANIEPRLAATMVAGNAGLGVAFPPSSSLFILTGLGAVSAMVSAESIFLALFVGGSWLLLYRLLLTWVLVRWYGIGPVDSAQIQPIRRTFGLGWPSLLIFAGIIVPVVLTTGTVAEGVDRYAGSGAVDAVSIITWIPVLVILITLAVGRKSLPRTGGGWWRLLGEAGPKYGVIGAVLFFAFAASTILGELGMGEELTRLLSGLNAPTFVLALLIGVIVLAAAAPLTSTATMVAVGSVAFTALVSAGISPTVAAVVVLLFASTEGASPPGAAPIYIASGIAGVDPARTFLPLLLWYVLPTLLIGTLVAVGYLPIPG</sequence>
<dbReference type="AlphaFoldDB" id="A0A2P8CZU3"/>
<feature type="transmembrane region" description="Helical" evidence="7">
    <location>
        <begin position="6"/>
        <end position="21"/>
    </location>
</feature>
<dbReference type="InterPro" id="IPR010656">
    <property type="entry name" value="DctM"/>
</dbReference>
<dbReference type="RefSeq" id="WP_106585770.1">
    <property type="nucleotide sequence ID" value="NZ_PYGA01000022.1"/>
</dbReference>
<accession>A0A2P8CZU3</accession>
<protein>
    <submittedName>
        <fullName evidence="9">TRAP-type C4-dicarboxylate transport system permease large subunit</fullName>
    </submittedName>
</protein>
<evidence type="ECO:0000256" key="4">
    <source>
        <dbReference type="ARBA" id="ARBA00022692"/>
    </source>
</evidence>
<gene>
    <name evidence="9" type="ORF">CLV63_1226</name>
</gene>
<evidence type="ECO:0000256" key="3">
    <source>
        <dbReference type="ARBA" id="ARBA00022519"/>
    </source>
</evidence>
<dbReference type="InterPro" id="IPR004681">
    <property type="entry name" value="TRAP_DctM"/>
</dbReference>
<evidence type="ECO:0000256" key="1">
    <source>
        <dbReference type="ARBA" id="ARBA00004429"/>
    </source>
</evidence>
<dbReference type="PANTHER" id="PTHR33362">
    <property type="entry name" value="SIALIC ACID TRAP TRANSPORTER PERMEASE PROTEIN SIAT-RELATED"/>
    <property type="match status" value="1"/>
</dbReference>
<evidence type="ECO:0000256" key="2">
    <source>
        <dbReference type="ARBA" id="ARBA00022475"/>
    </source>
</evidence>
<feature type="transmembrane region" description="Helical" evidence="7">
    <location>
        <begin position="191"/>
        <end position="210"/>
    </location>
</feature>
<feature type="transmembrane region" description="Helical" evidence="7">
    <location>
        <begin position="261"/>
        <end position="280"/>
    </location>
</feature>
<feature type="transmembrane region" description="Helical" evidence="7">
    <location>
        <begin position="60"/>
        <end position="84"/>
    </location>
</feature>
<dbReference type="OrthoDB" id="3761770at2"/>
<evidence type="ECO:0000256" key="7">
    <source>
        <dbReference type="SAM" id="Phobius"/>
    </source>
</evidence>
<evidence type="ECO:0000313" key="10">
    <source>
        <dbReference type="Proteomes" id="UP000240542"/>
    </source>
</evidence>
<dbReference type="GO" id="GO:0005886">
    <property type="term" value="C:plasma membrane"/>
    <property type="evidence" value="ECO:0007669"/>
    <property type="project" value="UniProtKB-SubCell"/>
</dbReference>
<dbReference type="Proteomes" id="UP000240542">
    <property type="component" value="Unassembled WGS sequence"/>
</dbReference>
<feature type="transmembrane region" description="Helical" evidence="7">
    <location>
        <begin position="424"/>
        <end position="445"/>
    </location>
</feature>
<keyword evidence="5 7" id="KW-1133">Transmembrane helix</keyword>
<name>A0A2P8CZU3_9ACTN</name>
<evidence type="ECO:0000256" key="5">
    <source>
        <dbReference type="ARBA" id="ARBA00022989"/>
    </source>
</evidence>
<feature type="domain" description="TRAP C4-dicarboxylate transport system permease DctM subunit" evidence="8">
    <location>
        <begin position="29"/>
        <end position="440"/>
    </location>
</feature>
<evidence type="ECO:0000313" key="9">
    <source>
        <dbReference type="EMBL" id="PSK90472.1"/>
    </source>
</evidence>
<comment type="subcellular location">
    <subcellularLocation>
        <location evidence="1">Cell inner membrane</location>
        <topology evidence="1">Multi-pass membrane protein</topology>
    </subcellularLocation>
</comment>
<keyword evidence="6 7" id="KW-0472">Membrane</keyword>
<keyword evidence="2" id="KW-1003">Cell membrane</keyword>
<keyword evidence="4 7" id="KW-0812">Transmembrane</keyword>
<dbReference type="Pfam" id="PF06808">
    <property type="entry name" value="DctM"/>
    <property type="match status" value="1"/>
</dbReference>
<feature type="transmembrane region" description="Helical" evidence="7">
    <location>
        <begin position="339"/>
        <end position="357"/>
    </location>
</feature>